<evidence type="ECO:0008006" key="3">
    <source>
        <dbReference type="Google" id="ProtNLM"/>
    </source>
</evidence>
<dbReference type="EMBL" id="QJKJ01006938">
    <property type="protein sequence ID" value="RDX84841.1"/>
    <property type="molecule type" value="Genomic_DNA"/>
</dbReference>
<protein>
    <recommendedName>
        <fullName evidence="3">Reverse transcriptase Ty1/copia-type domain-containing protein</fullName>
    </recommendedName>
</protein>
<evidence type="ECO:0000313" key="1">
    <source>
        <dbReference type="EMBL" id="RDX84841.1"/>
    </source>
</evidence>
<keyword evidence="2" id="KW-1185">Reference proteome</keyword>
<sequence>MLNALEAIVEFEKEENINNVVFEKESINDIGKVFVTITIQETTPIIEDNVQTIVLPQTPIEQLQQLQEVSLRRSIRERRHTIPNDYIVFFQEHDDDIGLTADDSINLYQLMHSSNSQKWTNVMKDEINFMQDNHVWNLVELLEGVKPIGCKWIFKTKNNSKDNVERYKICLKEDIYYKETFSLVSPKDSFRIVMTLVAHFGLELY</sequence>
<reference evidence="1" key="1">
    <citation type="submission" date="2018-05" db="EMBL/GenBank/DDBJ databases">
        <title>Draft genome of Mucuna pruriens seed.</title>
        <authorList>
            <person name="Nnadi N.E."/>
            <person name="Vos R."/>
            <person name="Hasami M.H."/>
            <person name="Devisetty U.K."/>
            <person name="Aguiy J.C."/>
        </authorList>
    </citation>
    <scope>NUCLEOTIDE SEQUENCE [LARGE SCALE GENOMIC DNA]</scope>
    <source>
        <strain evidence="1">JCA_2017</strain>
    </source>
</reference>
<gene>
    <name evidence="1" type="ORF">CR513_34052</name>
</gene>
<dbReference type="AlphaFoldDB" id="A0A371G2W3"/>
<name>A0A371G2W3_MUCPR</name>
<dbReference type="Proteomes" id="UP000257109">
    <property type="component" value="Unassembled WGS sequence"/>
</dbReference>
<dbReference type="STRING" id="157652.A0A371G2W3"/>
<accession>A0A371G2W3</accession>
<comment type="caution">
    <text evidence="1">The sequence shown here is derived from an EMBL/GenBank/DDBJ whole genome shotgun (WGS) entry which is preliminary data.</text>
</comment>
<feature type="non-terminal residue" evidence="1">
    <location>
        <position position="1"/>
    </location>
</feature>
<proteinExistence type="predicted"/>
<evidence type="ECO:0000313" key="2">
    <source>
        <dbReference type="Proteomes" id="UP000257109"/>
    </source>
</evidence>
<organism evidence="1 2">
    <name type="scientific">Mucuna pruriens</name>
    <name type="common">Velvet bean</name>
    <name type="synonym">Dolichos pruriens</name>
    <dbReference type="NCBI Taxonomy" id="157652"/>
    <lineage>
        <taxon>Eukaryota</taxon>
        <taxon>Viridiplantae</taxon>
        <taxon>Streptophyta</taxon>
        <taxon>Embryophyta</taxon>
        <taxon>Tracheophyta</taxon>
        <taxon>Spermatophyta</taxon>
        <taxon>Magnoliopsida</taxon>
        <taxon>eudicotyledons</taxon>
        <taxon>Gunneridae</taxon>
        <taxon>Pentapetalae</taxon>
        <taxon>rosids</taxon>
        <taxon>fabids</taxon>
        <taxon>Fabales</taxon>
        <taxon>Fabaceae</taxon>
        <taxon>Papilionoideae</taxon>
        <taxon>50 kb inversion clade</taxon>
        <taxon>NPAAA clade</taxon>
        <taxon>indigoferoid/millettioid clade</taxon>
        <taxon>Phaseoleae</taxon>
        <taxon>Mucuna</taxon>
    </lineage>
</organism>
<dbReference type="OrthoDB" id="411615at2759"/>